<dbReference type="EnsemblPlants" id="AES73795">
    <property type="protein sequence ID" value="AES73795"/>
    <property type="gene ID" value="MTR_3g108930"/>
</dbReference>
<name>G7J2S6_MEDTR</name>
<dbReference type="AlphaFoldDB" id="G7J2S6"/>
<reference evidence="1 3" key="1">
    <citation type="journal article" date="2011" name="Nature">
        <title>The Medicago genome provides insight into the evolution of rhizobial symbioses.</title>
        <authorList>
            <person name="Young N.D."/>
            <person name="Debelle F."/>
            <person name="Oldroyd G.E."/>
            <person name="Geurts R."/>
            <person name="Cannon S.B."/>
            <person name="Udvardi M.K."/>
            <person name="Benedito V.A."/>
            <person name="Mayer K.F."/>
            <person name="Gouzy J."/>
            <person name="Schoof H."/>
            <person name="Van de Peer Y."/>
            <person name="Proost S."/>
            <person name="Cook D.R."/>
            <person name="Meyers B.C."/>
            <person name="Spannagl M."/>
            <person name="Cheung F."/>
            <person name="De Mita S."/>
            <person name="Krishnakumar V."/>
            <person name="Gundlach H."/>
            <person name="Zhou S."/>
            <person name="Mudge J."/>
            <person name="Bharti A.K."/>
            <person name="Murray J.D."/>
            <person name="Naoumkina M.A."/>
            <person name="Rosen B."/>
            <person name="Silverstein K.A."/>
            <person name="Tang H."/>
            <person name="Rombauts S."/>
            <person name="Zhao P.X."/>
            <person name="Zhou P."/>
            <person name="Barbe V."/>
            <person name="Bardou P."/>
            <person name="Bechner M."/>
            <person name="Bellec A."/>
            <person name="Berger A."/>
            <person name="Berges H."/>
            <person name="Bidwell S."/>
            <person name="Bisseling T."/>
            <person name="Choisne N."/>
            <person name="Couloux A."/>
            <person name="Denny R."/>
            <person name="Deshpande S."/>
            <person name="Dai X."/>
            <person name="Doyle J.J."/>
            <person name="Dudez A.M."/>
            <person name="Farmer A.D."/>
            <person name="Fouteau S."/>
            <person name="Franken C."/>
            <person name="Gibelin C."/>
            <person name="Gish J."/>
            <person name="Goldstein S."/>
            <person name="Gonzalez A.J."/>
            <person name="Green P.J."/>
            <person name="Hallab A."/>
            <person name="Hartog M."/>
            <person name="Hua A."/>
            <person name="Humphray S.J."/>
            <person name="Jeong D.H."/>
            <person name="Jing Y."/>
            <person name="Jocker A."/>
            <person name="Kenton S.M."/>
            <person name="Kim D.J."/>
            <person name="Klee K."/>
            <person name="Lai H."/>
            <person name="Lang C."/>
            <person name="Lin S."/>
            <person name="Macmil S.L."/>
            <person name="Magdelenat G."/>
            <person name="Matthews L."/>
            <person name="McCorrison J."/>
            <person name="Monaghan E.L."/>
            <person name="Mun J.H."/>
            <person name="Najar F.Z."/>
            <person name="Nicholson C."/>
            <person name="Noirot C."/>
            <person name="O'Bleness M."/>
            <person name="Paule C.R."/>
            <person name="Poulain J."/>
            <person name="Prion F."/>
            <person name="Qin B."/>
            <person name="Qu C."/>
            <person name="Retzel E.F."/>
            <person name="Riddle C."/>
            <person name="Sallet E."/>
            <person name="Samain S."/>
            <person name="Samson N."/>
            <person name="Sanders I."/>
            <person name="Saurat O."/>
            <person name="Scarpelli C."/>
            <person name="Schiex T."/>
            <person name="Segurens B."/>
            <person name="Severin A.J."/>
            <person name="Sherrier D.J."/>
            <person name="Shi R."/>
            <person name="Sims S."/>
            <person name="Singer S.R."/>
            <person name="Sinharoy S."/>
            <person name="Sterck L."/>
            <person name="Viollet A."/>
            <person name="Wang B.B."/>
            <person name="Wang K."/>
            <person name="Wang M."/>
            <person name="Wang X."/>
            <person name="Warfsmann J."/>
            <person name="Weissenbach J."/>
            <person name="White D.D."/>
            <person name="White J.D."/>
            <person name="Wiley G.B."/>
            <person name="Wincker P."/>
            <person name="Xing Y."/>
            <person name="Yang L."/>
            <person name="Yao Z."/>
            <person name="Ying F."/>
            <person name="Zhai J."/>
            <person name="Zhou L."/>
            <person name="Zuber A."/>
            <person name="Denarie J."/>
            <person name="Dixon R.A."/>
            <person name="May G.D."/>
            <person name="Schwartz D.C."/>
            <person name="Rogers J."/>
            <person name="Quetier F."/>
            <person name="Town C.D."/>
            <person name="Roe B.A."/>
        </authorList>
    </citation>
    <scope>NUCLEOTIDE SEQUENCE [LARGE SCALE GENOMIC DNA]</scope>
    <source>
        <strain evidence="1">A17</strain>
        <strain evidence="2 3">cv. Jemalong A17</strain>
    </source>
</reference>
<protein>
    <submittedName>
        <fullName evidence="1">40S ribosomal S10-like protein, putative</fullName>
    </submittedName>
</protein>
<dbReference type="PaxDb" id="3880-AES73795"/>
<dbReference type="Proteomes" id="UP000002051">
    <property type="component" value="Chromosome 3"/>
</dbReference>
<proteinExistence type="predicted"/>
<dbReference type="EMBL" id="CM001219">
    <property type="protein sequence ID" value="AES73795.1"/>
    <property type="molecule type" value="Genomic_DNA"/>
</dbReference>
<gene>
    <name evidence="1" type="ordered locus">MTR_3g108930</name>
</gene>
<sequence>MDPRLFKTQVRFNGGNRHLFKVRVYITLKDLKDQLNEINQELNPRDTRRVDDHQYARPRYLQDQKIMLTDNDCVRTMFSRHYRECMFPVIELEATLLRSPEDIMNGLIMP</sequence>
<reference evidence="2" key="3">
    <citation type="submission" date="2015-04" db="UniProtKB">
        <authorList>
            <consortium name="EnsemblPlants"/>
        </authorList>
    </citation>
    <scope>IDENTIFICATION</scope>
    <source>
        <strain evidence="2">cv. Jemalong A17</strain>
    </source>
</reference>
<accession>G7J2S6</accession>
<dbReference type="HOGENOM" id="CLU_125180_1_0_1"/>
<keyword evidence="3" id="KW-1185">Reference proteome</keyword>
<evidence type="ECO:0000313" key="1">
    <source>
        <dbReference type="EMBL" id="AES73795.1"/>
    </source>
</evidence>
<organism evidence="1 3">
    <name type="scientific">Medicago truncatula</name>
    <name type="common">Barrel medic</name>
    <name type="synonym">Medicago tribuloides</name>
    <dbReference type="NCBI Taxonomy" id="3880"/>
    <lineage>
        <taxon>Eukaryota</taxon>
        <taxon>Viridiplantae</taxon>
        <taxon>Streptophyta</taxon>
        <taxon>Embryophyta</taxon>
        <taxon>Tracheophyta</taxon>
        <taxon>Spermatophyta</taxon>
        <taxon>Magnoliopsida</taxon>
        <taxon>eudicotyledons</taxon>
        <taxon>Gunneridae</taxon>
        <taxon>Pentapetalae</taxon>
        <taxon>rosids</taxon>
        <taxon>fabids</taxon>
        <taxon>Fabales</taxon>
        <taxon>Fabaceae</taxon>
        <taxon>Papilionoideae</taxon>
        <taxon>50 kb inversion clade</taxon>
        <taxon>NPAAA clade</taxon>
        <taxon>Hologalegina</taxon>
        <taxon>IRL clade</taxon>
        <taxon>Trifolieae</taxon>
        <taxon>Medicago</taxon>
    </lineage>
</organism>
<reference evidence="1 3" key="2">
    <citation type="journal article" date="2014" name="BMC Genomics">
        <title>An improved genome release (version Mt4.0) for the model legume Medicago truncatula.</title>
        <authorList>
            <person name="Tang H."/>
            <person name="Krishnakumar V."/>
            <person name="Bidwell S."/>
            <person name="Rosen B."/>
            <person name="Chan A."/>
            <person name="Zhou S."/>
            <person name="Gentzbittel L."/>
            <person name="Childs K.L."/>
            <person name="Yandell M."/>
            <person name="Gundlach H."/>
            <person name="Mayer K.F."/>
            <person name="Schwartz D.C."/>
            <person name="Town C.D."/>
        </authorList>
    </citation>
    <scope>GENOME REANNOTATION</scope>
    <source>
        <strain evidence="2 3">cv. Jemalong A17</strain>
    </source>
</reference>
<evidence type="ECO:0000313" key="2">
    <source>
        <dbReference type="EnsemblPlants" id="AES73795"/>
    </source>
</evidence>
<evidence type="ECO:0000313" key="3">
    <source>
        <dbReference type="Proteomes" id="UP000002051"/>
    </source>
</evidence>